<keyword evidence="3" id="KW-0808">Transferase</keyword>
<name>A0A1P8DD83_9LAMI</name>
<comment type="subcellular location">
    <subcellularLocation>
        <location evidence="1">Golgi apparatus membrane</location>
        <topology evidence="1">Single-pass type II membrane protein</topology>
    </subcellularLocation>
</comment>
<protein>
    <submittedName>
        <fullName evidence="8">GT61_2</fullName>
    </submittedName>
</protein>
<sequence>MVKIYILASMGHETGLGKPKKGPGYVRSFKKQYKLDKLQNVVFVACVVMAFVVYTLFKPYVEPLLALKLRSKSPETQTSIEKVSEAIESDSGVEILKPIIRNLSYALSDSISESSEPIMHNASKSGSKSSHESLRRIKRKSSKSRSDTPVGKLQPMIRNFSNIRTDVYEMFGDIRINGSAGTVLMATSSKVNTRSSITMKPYARKEDGIAMATIRAWEIIKTPTDAMPNCSRHFNTPAVVFSIRGYGGNAFHAFSDLLIPLYMTCRQFNGEIIFLATDMESWWLEKFKTFLSKVSKYDVIDIDSQNEVLCFPRVFVGLKANKDFSIDPLQPPHYFMLDFTQFLRRAYSLERDYADDFEDVRRPRMLLISRQTSRRILNEGELLIIARAVGFDVVVDEIGYDISPVAKLVNSIDVMVGVHGAGLANMIFLPKDAVVIQVLPIGCDLFSHYYRIPALDMGMKYLEYNVSWNESTLAEKYPADSIIFQNPLEMVYRGFIGFRTIYLENQDVTLDLTKFKDILLKAKELLQL</sequence>
<evidence type="ECO:0000256" key="4">
    <source>
        <dbReference type="ARBA" id="ARBA00023180"/>
    </source>
</evidence>
<dbReference type="PANTHER" id="PTHR20961:SF5">
    <property type="entry name" value="GLYCOSYLTRANSFERASE-RELATED"/>
    <property type="match status" value="1"/>
</dbReference>
<feature type="region of interest" description="Disordered" evidence="5">
    <location>
        <begin position="117"/>
        <end position="152"/>
    </location>
</feature>
<dbReference type="GO" id="GO:0000139">
    <property type="term" value="C:Golgi membrane"/>
    <property type="evidence" value="ECO:0007669"/>
    <property type="project" value="UniProtKB-SubCell"/>
</dbReference>
<keyword evidence="6" id="KW-0812">Transmembrane</keyword>
<accession>A0A1P8DD83</accession>
<dbReference type="Pfam" id="PF04577">
    <property type="entry name" value="Glyco_transf_61"/>
    <property type="match status" value="1"/>
</dbReference>
<evidence type="ECO:0000256" key="2">
    <source>
        <dbReference type="ARBA" id="ARBA00022676"/>
    </source>
</evidence>
<reference evidence="8" key="2">
    <citation type="submission" date="2017-01" db="EMBL/GenBank/DDBJ databases">
        <authorList>
            <person name="Mah S.A."/>
            <person name="Swanson W.J."/>
            <person name="Moy G.W."/>
            <person name="Vacquier V.D."/>
        </authorList>
    </citation>
    <scope>NUCLEOTIDE SEQUENCE</scope>
    <source>
        <tissue evidence="8">Integument</tissue>
    </source>
</reference>
<evidence type="ECO:0000256" key="1">
    <source>
        <dbReference type="ARBA" id="ARBA00004323"/>
    </source>
</evidence>
<feature type="transmembrane region" description="Helical" evidence="6">
    <location>
        <begin position="38"/>
        <end position="57"/>
    </location>
</feature>
<dbReference type="EMBL" id="KY426980">
    <property type="protein sequence ID" value="APU54817.1"/>
    <property type="molecule type" value="mRNA"/>
</dbReference>
<reference evidence="8" key="1">
    <citation type="journal article" date="2016" name="J. Exp. Bot.">
        <title>Differences in glycosyltransferase family 61 accompany variation in seed coat mucilage composition in Plantago spp.</title>
        <authorList>
            <person name="Phan J.L."/>
            <person name="Tucker M.R."/>
            <person name="Khor S.F."/>
            <person name="Shirley N."/>
            <person name="Lahnstein J."/>
            <person name="Beahan C."/>
            <person name="Bacic A."/>
            <person name="Burton R.A."/>
        </authorList>
    </citation>
    <scope>NUCLEOTIDE SEQUENCE</scope>
    <source>
        <tissue evidence="8">Integument</tissue>
    </source>
</reference>
<evidence type="ECO:0000259" key="7">
    <source>
        <dbReference type="Pfam" id="PF04577"/>
    </source>
</evidence>
<proteinExistence type="evidence at transcript level"/>
<dbReference type="PANTHER" id="PTHR20961">
    <property type="entry name" value="GLYCOSYLTRANSFERASE"/>
    <property type="match status" value="1"/>
</dbReference>
<dbReference type="GO" id="GO:0016763">
    <property type="term" value="F:pentosyltransferase activity"/>
    <property type="evidence" value="ECO:0007669"/>
    <property type="project" value="UniProtKB-ARBA"/>
</dbReference>
<keyword evidence="6" id="KW-0472">Membrane</keyword>
<dbReference type="InterPro" id="IPR007657">
    <property type="entry name" value="Glycosyltransferase_61"/>
</dbReference>
<organism evidence="8">
    <name type="scientific">Plantago cunninghamii</name>
    <dbReference type="NCBI Taxonomy" id="589140"/>
    <lineage>
        <taxon>Eukaryota</taxon>
        <taxon>Viridiplantae</taxon>
        <taxon>Streptophyta</taxon>
        <taxon>Embryophyta</taxon>
        <taxon>Tracheophyta</taxon>
        <taxon>Spermatophyta</taxon>
        <taxon>Magnoliopsida</taxon>
        <taxon>eudicotyledons</taxon>
        <taxon>Gunneridae</taxon>
        <taxon>Pentapetalae</taxon>
        <taxon>asterids</taxon>
        <taxon>lamiids</taxon>
        <taxon>Lamiales</taxon>
        <taxon>Plantaginaceae</taxon>
        <taxon>Plantagineae</taxon>
        <taxon>Plantago</taxon>
    </lineage>
</organism>
<evidence type="ECO:0000256" key="5">
    <source>
        <dbReference type="SAM" id="MobiDB-lite"/>
    </source>
</evidence>
<evidence type="ECO:0000313" key="8">
    <source>
        <dbReference type="EMBL" id="APU54817.1"/>
    </source>
</evidence>
<dbReference type="InterPro" id="IPR049625">
    <property type="entry name" value="Glyco_transf_61_cat"/>
</dbReference>
<evidence type="ECO:0000256" key="6">
    <source>
        <dbReference type="SAM" id="Phobius"/>
    </source>
</evidence>
<keyword evidence="2" id="KW-0328">Glycosyltransferase</keyword>
<feature type="domain" description="Glycosyltransferase 61 catalytic" evidence="7">
    <location>
        <begin position="330"/>
        <end position="436"/>
    </location>
</feature>
<evidence type="ECO:0000256" key="3">
    <source>
        <dbReference type="ARBA" id="ARBA00022679"/>
    </source>
</evidence>
<keyword evidence="6" id="KW-1133">Transmembrane helix</keyword>
<gene>
    <name evidence="8" type="primary">GT61_2</name>
</gene>
<keyword evidence="4" id="KW-0325">Glycoprotein</keyword>
<dbReference type="AlphaFoldDB" id="A0A1P8DD83"/>